<dbReference type="CDD" id="cd05466">
    <property type="entry name" value="PBP2_LTTR_substrate"/>
    <property type="match status" value="1"/>
</dbReference>
<dbReference type="Proteomes" id="UP000185728">
    <property type="component" value="Unassembled WGS sequence"/>
</dbReference>
<dbReference type="PANTHER" id="PTHR30346">
    <property type="entry name" value="TRANSCRIPTIONAL DUAL REGULATOR HCAR-RELATED"/>
    <property type="match status" value="1"/>
</dbReference>
<evidence type="ECO:0000256" key="5">
    <source>
        <dbReference type="ARBA" id="ARBA00023163"/>
    </source>
</evidence>
<evidence type="ECO:0000256" key="1">
    <source>
        <dbReference type="ARBA" id="ARBA00009437"/>
    </source>
</evidence>
<comment type="caution">
    <text evidence="7">The sequence shown here is derived from an EMBL/GenBank/DDBJ whole genome shotgun (WGS) entry which is preliminary data.</text>
</comment>
<reference evidence="7 8" key="1">
    <citation type="submission" date="2017-01" db="EMBL/GenBank/DDBJ databases">
        <authorList>
            <person name="Varghese N."/>
            <person name="Submissions S."/>
        </authorList>
    </citation>
    <scope>NUCLEOTIDE SEQUENCE [LARGE SCALE GENOMIC DNA]</scope>
    <source>
        <strain evidence="7 8">DSM 2061</strain>
    </source>
</reference>
<dbReference type="RefSeq" id="WP_076453912.1">
    <property type="nucleotide sequence ID" value="NZ_FTOB01000002.1"/>
</dbReference>
<dbReference type="Gene3D" id="3.40.190.10">
    <property type="entry name" value="Periplasmic binding protein-like II"/>
    <property type="match status" value="2"/>
</dbReference>
<keyword evidence="4" id="KW-0010">Activator</keyword>
<dbReference type="PROSITE" id="PS50931">
    <property type="entry name" value="HTH_LYSR"/>
    <property type="match status" value="1"/>
</dbReference>
<dbReference type="InterPro" id="IPR036388">
    <property type="entry name" value="WH-like_DNA-bd_sf"/>
</dbReference>
<dbReference type="EMBL" id="FTOB01000002">
    <property type="protein sequence ID" value="SIS47205.1"/>
    <property type="molecule type" value="Genomic_DNA"/>
</dbReference>
<comment type="similarity">
    <text evidence="1">Belongs to the LysR transcriptional regulatory family.</text>
</comment>
<keyword evidence="5" id="KW-0804">Transcription</keyword>
<protein>
    <submittedName>
        <fullName evidence="7">Transcriptional regulator, LysR family</fullName>
    </submittedName>
</protein>
<dbReference type="PANTHER" id="PTHR30346:SF26">
    <property type="entry name" value="HYDROGEN PEROXIDE-INDUCIBLE GENES ACTIVATOR"/>
    <property type="match status" value="1"/>
</dbReference>
<dbReference type="Pfam" id="PF00126">
    <property type="entry name" value="HTH_1"/>
    <property type="match status" value="1"/>
</dbReference>
<evidence type="ECO:0000313" key="7">
    <source>
        <dbReference type="EMBL" id="SIS47205.1"/>
    </source>
</evidence>
<dbReference type="InterPro" id="IPR000847">
    <property type="entry name" value="LysR_HTH_N"/>
</dbReference>
<dbReference type="PRINTS" id="PR00039">
    <property type="entry name" value="HTHLYSR"/>
</dbReference>
<dbReference type="InterPro" id="IPR036390">
    <property type="entry name" value="WH_DNA-bd_sf"/>
</dbReference>
<proteinExistence type="inferred from homology"/>
<evidence type="ECO:0000256" key="3">
    <source>
        <dbReference type="ARBA" id="ARBA00023125"/>
    </source>
</evidence>
<dbReference type="SUPFAM" id="SSF53850">
    <property type="entry name" value="Periplasmic binding protein-like II"/>
    <property type="match status" value="1"/>
</dbReference>
<sequence>MDIRLLKFFIAVYEQKNLTRAAEQCFVSQPNISNGIKQLEEEVGKTLFERHKKGVELKTEAHYLYPIAKRLVGELKGLNGFFNEREFKNKIQIGVADSLPQEHKQQFFRTASKLCESVEWNTKEIGRENEINLLVREWKNEEDLFLPLWKEDYVLCIPNGHHLLNKEVIDLKDLERETFIHCPSCEAHIQCLSILNNETNKMTTVANCSSKTETLTMLMAGLGVTFLPEAFIDGWYGFKVKQFDGPRYFREVGLAYPRKSLRNPAIAKIIEYFSKNGLKVNKFDDFAYSLKTTS</sequence>
<dbReference type="Gene3D" id="1.10.10.10">
    <property type="entry name" value="Winged helix-like DNA-binding domain superfamily/Winged helix DNA-binding domain"/>
    <property type="match status" value="1"/>
</dbReference>
<accession>A0ABY1KPU9</accession>
<feature type="domain" description="HTH lysR-type" evidence="6">
    <location>
        <begin position="1"/>
        <end position="58"/>
    </location>
</feature>
<evidence type="ECO:0000256" key="2">
    <source>
        <dbReference type="ARBA" id="ARBA00023015"/>
    </source>
</evidence>
<name>A0ABY1KPU9_9FLAO</name>
<gene>
    <name evidence="7" type="ORF">SAMN05421766_102107</name>
</gene>
<keyword evidence="8" id="KW-1185">Reference proteome</keyword>
<evidence type="ECO:0000256" key="4">
    <source>
        <dbReference type="ARBA" id="ARBA00023159"/>
    </source>
</evidence>
<keyword evidence="3" id="KW-0238">DNA-binding</keyword>
<dbReference type="SUPFAM" id="SSF46785">
    <property type="entry name" value="Winged helix' DNA-binding domain"/>
    <property type="match status" value="1"/>
</dbReference>
<evidence type="ECO:0000259" key="6">
    <source>
        <dbReference type="PROSITE" id="PS50931"/>
    </source>
</evidence>
<dbReference type="InterPro" id="IPR005119">
    <property type="entry name" value="LysR_subst-bd"/>
</dbReference>
<keyword evidence="2" id="KW-0805">Transcription regulation</keyword>
<evidence type="ECO:0000313" key="8">
    <source>
        <dbReference type="Proteomes" id="UP000185728"/>
    </source>
</evidence>
<organism evidence="7 8">
    <name type="scientific">Zobellia uliginosa</name>
    <dbReference type="NCBI Taxonomy" id="143224"/>
    <lineage>
        <taxon>Bacteria</taxon>
        <taxon>Pseudomonadati</taxon>
        <taxon>Bacteroidota</taxon>
        <taxon>Flavobacteriia</taxon>
        <taxon>Flavobacteriales</taxon>
        <taxon>Flavobacteriaceae</taxon>
        <taxon>Zobellia</taxon>
    </lineage>
</organism>
<dbReference type="Pfam" id="PF03466">
    <property type="entry name" value="LysR_substrate"/>
    <property type="match status" value="1"/>
</dbReference>